<keyword evidence="2" id="KW-1185">Reference proteome</keyword>
<reference evidence="1 2" key="1">
    <citation type="submission" date="2024-04" db="EMBL/GenBank/DDBJ databases">
        <title>draft genome sequnece of Paenibacillus filicis.</title>
        <authorList>
            <person name="Kim D.-U."/>
        </authorList>
    </citation>
    <scope>NUCLEOTIDE SEQUENCE [LARGE SCALE GENOMIC DNA]</scope>
    <source>
        <strain evidence="1 2">KACC14197</strain>
    </source>
</reference>
<evidence type="ECO:0008006" key="3">
    <source>
        <dbReference type="Google" id="ProtNLM"/>
    </source>
</evidence>
<organism evidence="1 2">
    <name type="scientific">Paenibacillus filicis</name>
    <dbReference type="NCBI Taxonomy" id="669464"/>
    <lineage>
        <taxon>Bacteria</taxon>
        <taxon>Bacillati</taxon>
        <taxon>Bacillota</taxon>
        <taxon>Bacilli</taxon>
        <taxon>Bacillales</taxon>
        <taxon>Paenibacillaceae</taxon>
        <taxon>Paenibacillus</taxon>
    </lineage>
</organism>
<evidence type="ECO:0000313" key="2">
    <source>
        <dbReference type="Proteomes" id="UP001469365"/>
    </source>
</evidence>
<sequence>MSVIGVHIADHQVIFDTESAWIEAYVLDKFAELTVADASVMKADLYVTLNEGYGEPFVDYDVDAGSDGQQATYKRSDYLIESDLDYGRATISVYDEFALKHALVNVFSAFITHREWGLLVHSSCMLQSGRSYLFAGHSGAGKSTVAQLSFPRPILSDEATLIKIADTGVQVYTSPFRSDTRMPELKGPYPLAAIQFLRQALVNQRVPVHKIDGVVGVMNRVFYWAHDPEETRKVLRLCKRLIEHVPAYELHFQKNETFWEEIS</sequence>
<dbReference type="Proteomes" id="UP001469365">
    <property type="component" value="Unassembled WGS sequence"/>
</dbReference>
<name>A0ABU9DFW8_9BACL</name>
<accession>A0ABU9DFW8</accession>
<evidence type="ECO:0000313" key="1">
    <source>
        <dbReference type="EMBL" id="MEK8126960.1"/>
    </source>
</evidence>
<dbReference type="RefSeq" id="WP_341414002.1">
    <property type="nucleotide sequence ID" value="NZ_JBBPCC010000001.1"/>
</dbReference>
<dbReference type="EMBL" id="JBBPCC010000001">
    <property type="protein sequence ID" value="MEK8126960.1"/>
    <property type="molecule type" value="Genomic_DNA"/>
</dbReference>
<gene>
    <name evidence="1" type="ORF">WMW72_03455</name>
</gene>
<comment type="caution">
    <text evidence="1">The sequence shown here is derived from an EMBL/GenBank/DDBJ whole genome shotgun (WGS) entry which is preliminary data.</text>
</comment>
<protein>
    <recommendedName>
        <fullName evidence="3">SynChlorMet cassette protein ScmC</fullName>
    </recommendedName>
</protein>
<proteinExistence type="predicted"/>
<dbReference type="SUPFAM" id="SSF53795">
    <property type="entry name" value="PEP carboxykinase-like"/>
    <property type="match status" value="1"/>
</dbReference>